<dbReference type="SUPFAM" id="SSF56672">
    <property type="entry name" value="DNA/RNA polymerases"/>
    <property type="match status" value="1"/>
</dbReference>
<reference evidence="1 2" key="1">
    <citation type="submission" date="2021-06" db="EMBL/GenBank/DDBJ databases">
        <authorList>
            <person name="Kallberg Y."/>
            <person name="Tangrot J."/>
            <person name="Rosling A."/>
        </authorList>
    </citation>
    <scope>NUCLEOTIDE SEQUENCE [LARGE SCALE GENOMIC DNA]</scope>
    <source>
        <strain evidence="1 2">120-4 pot B 10/14</strain>
    </source>
</reference>
<organism evidence="1 2">
    <name type="scientific">Gigaspora margarita</name>
    <dbReference type="NCBI Taxonomy" id="4874"/>
    <lineage>
        <taxon>Eukaryota</taxon>
        <taxon>Fungi</taxon>
        <taxon>Fungi incertae sedis</taxon>
        <taxon>Mucoromycota</taxon>
        <taxon>Glomeromycotina</taxon>
        <taxon>Glomeromycetes</taxon>
        <taxon>Diversisporales</taxon>
        <taxon>Gigasporaceae</taxon>
        <taxon>Gigaspora</taxon>
    </lineage>
</organism>
<keyword evidence="2" id="KW-1185">Reference proteome</keyword>
<dbReference type="EMBL" id="CAJVQB010146087">
    <property type="protein sequence ID" value="CAG8855119.1"/>
    <property type="molecule type" value="Genomic_DNA"/>
</dbReference>
<dbReference type="Proteomes" id="UP000789901">
    <property type="component" value="Unassembled WGS sequence"/>
</dbReference>
<name>A0ABN7XMG3_GIGMA</name>
<comment type="caution">
    <text evidence="1">The sequence shown here is derived from an EMBL/GenBank/DDBJ whole genome shotgun (WGS) entry which is preliminary data.</text>
</comment>
<proteinExistence type="predicted"/>
<feature type="non-terminal residue" evidence="1">
    <location>
        <position position="41"/>
    </location>
</feature>
<accession>A0ABN7XMG3</accession>
<sequence>HIVGKDRVKPDKEKIAKVKNFSTPITVRQIRGFLELASYCR</sequence>
<evidence type="ECO:0000313" key="1">
    <source>
        <dbReference type="EMBL" id="CAG8855119.1"/>
    </source>
</evidence>
<dbReference type="InterPro" id="IPR043502">
    <property type="entry name" value="DNA/RNA_pol_sf"/>
</dbReference>
<evidence type="ECO:0000313" key="2">
    <source>
        <dbReference type="Proteomes" id="UP000789901"/>
    </source>
</evidence>
<protein>
    <submittedName>
        <fullName evidence="1">7114_t:CDS:1</fullName>
    </submittedName>
</protein>
<gene>
    <name evidence="1" type="ORF">GMARGA_LOCUS43940</name>
</gene>
<feature type="non-terminal residue" evidence="1">
    <location>
        <position position="1"/>
    </location>
</feature>